<dbReference type="Gene3D" id="6.10.140.860">
    <property type="match status" value="1"/>
</dbReference>
<organism evidence="2 3">
    <name type="scientific">Rhododendron griersonianum</name>
    <dbReference type="NCBI Taxonomy" id="479676"/>
    <lineage>
        <taxon>Eukaryota</taxon>
        <taxon>Viridiplantae</taxon>
        <taxon>Streptophyta</taxon>
        <taxon>Embryophyta</taxon>
        <taxon>Tracheophyta</taxon>
        <taxon>Spermatophyta</taxon>
        <taxon>Magnoliopsida</taxon>
        <taxon>eudicotyledons</taxon>
        <taxon>Gunneridae</taxon>
        <taxon>Pentapetalae</taxon>
        <taxon>asterids</taxon>
        <taxon>Ericales</taxon>
        <taxon>Ericaceae</taxon>
        <taxon>Ericoideae</taxon>
        <taxon>Rhodoreae</taxon>
        <taxon>Rhododendron</taxon>
    </lineage>
</organism>
<dbReference type="AlphaFoldDB" id="A0AAV6KC77"/>
<name>A0AAV6KC77_9ERIC</name>
<feature type="region of interest" description="Disordered" evidence="1">
    <location>
        <begin position="1"/>
        <end position="57"/>
    </location>
</feature>
<evidence type="ECO:0000256" key="1">
    <source>
        <dbReference type="SAM" id="MobiDB-lite"/>
    </source>
</evidence>
<feature type="compositionally biased region" description="Low complexity" evidence="1">
    <location>
        <begin position="41"/>
        <end position="54"/>
    </location>
</feature>
<dbReference type="EMBL" id="JACTNZ010000005">
    <property type="protein sequence ID" value="KAG5549917.1"/>
    <property type="molecule type" value="Genomic_DNA"/>
</dbReference>
<dbReference type="Proteomes" id="UP000823749">
    <property type="component" value="Chromosome 5"/>
</dbReference>
<protein>
    <submittedName>
        <fullName evidence="2">Uncharacterized protein</fullName>
    </submittedName>
</protein>
<reference evidence="2" key="1">
    <citation type="submission" date="2020-08" db="EMBL/GenBank/DDBJ databases">
        <title>Plant Genome Project.</title>
        <authorList>
            <person name="Zhang R.-G."/>
        </authorList>
    </citation>
    <scope>NUCLEOTIDE SEQUENCE</scope>
    <source>
        <strain evidence="2">WSP0</strain>
        <tissue evidence="2">Leaf</tissue>
    </source>
</reference>
<comment type="caution">
    <text evidence="2">The sequence shown here is derived from an EMBL/GenBank/DDBJ whole genome shotgun (WGS) entry which is preliminary data.</text>
</comment>
<evidence type="ECO:0000313" key="3">
    <source>
        <dbReference type="Proteomes" id="UP000823749"/>
    </source>
</evidence>
<feature type="compositionally biased region" description="Polar residues" evidence="1">
    <location>
        <begin position="27"/>
        <end position="36"/>
    </location>
</feature>
<sequence length="189" mass="20393">MTAHAKLGSQDQAQQGSGPTNALALPGNTNLKSQPLTHAKSGSQDQGQQGSGPSKGLALPGPHKFILHFTSSANIELKLHRYGNQVAADELNSLYDHSRTKGFGSEVKMRILMGTYALLAGYYDAYYKRAQQIPVSRDGHNNLLFFTGEKKNDPLAMYAGNIMTVVYLGLHCLANNSSPAKSVCCQILK</sequence>
<gene>
    <name evidence="2" type="ORF">RHGRI_015029</name>
</gene>
<evidence type="ECO:0000313" key="2">
    <source>
        <dbReference type="EMBL" id="KAG5549917.1"/>
    </source>
</evidence>
<keyword evidence="3" id="KW-1185">Reference proteome</keyword>
<accession>A0AAV6KC77</accession>
<proteinExistence type="predicted"/>
<feature type="compositionally biased region" description="Polar residues" evidence="1">
    <location>
        <begin position="9"/>
        <end position="20"/>
    </location>
</feature>